<dbReference type="PANTHER" id="PTHR33508:SF1">
    <property type="entry name" value="UPF0056 MEMBRANE PROTEIN YHCE"/>
    <property type="match status" value="1"/>
</dbReference>
<organism evidence="8">
    <name type="scientific">bioreactor metagenome</name>
    <dbReference type="NCBI Taxonomy" id="1076179"/>
    <lineage>
        <taxon>unclassified sequences</taxon>
        <taxon>metagenomes</taxon>
        <taxon>ecological metagenomes</taxon>
    </lineage>
</organism>
<accession>A0A644TTU7</accession>
<evidence type="ECO:0000256" key="6">
    <source>
        <dbReference type="ARBA" id="ARBA00023136"/>
    </source>
</evidence>
<dbReference type="EMBL" id="VSSQ01000048">
    <property type="protein sequence ID" value="MPL69672.1"/>
    <property type="molecule type" value="Genomic_DNA"/>
</dbReference>
<feature type="transmembrane region" description="Helical" evidence="7">
    <location>
        <begin position="124"/>
        <end position="147"/>
    </location>
</feature>
<dbReference type="Pfam" id="PF01914">
    <property type="entry name" value="MarC"/>
    <property type="match status" value="1"/>
</dbReference>
<keyword evidence="6 7" id="KW-0472">Membrane</keyword>
<sequence length="226" mass="24987">MRRVIQFSNTMNHELFTIAVLYFTSFFAIINPLGVMPVFMTMTADLTDKQRKKTALKAVFTAFITLLLFAFSGQLMFRFFGISVDGFRVVGGIIFFIMGFDLLQARISKIKMDEEMVKKYVDDISVTPLGIPIIAGPGAITNAIVLMEDSAHLSLKVILILTIIITLGLTYVVLLGAGKIGRLLGETGNKITMKLMGLIMMVIAVEFFFAGLKPILQSIFQITPVS</sequence>
<dbReference type="AlphaFoldDB" id="A0A644TTU7"/>
<evidence type="ECO:0000256" key="7">
    <source>
        <dbReference type="SAM" id="Phobius"/>
    </source>
</evidence>
<evidence type="ECO:0000256" key="4">
    <source>
        <dbReference type="ARBA" id="ARBA00022692"/>
    </source>
</evidence>
<comment type="similarity">
    <text evidence="2">Belongs to the UPF0056 (MarC) family.</text>
</comment>
<evidence type="ECO:0000256" key="3">
    <source>
        <dbReference type="ARBA" id="ARBA00022475"/>
    </source>
</evidence>
<proteinExistence type="inferred from homology"/>
<name>A0A644TTU7_9ZZZZ</name>
<feature type="transmembrane region" description="Helical" evidence="7">
    <location>
        <begin position="153"/>
        <end position="174"/>
    </location>
</feature>
<evidence type="ECO:0000256" key="5">
    <source>
        <dbReference type="ARBA" id="ARBA00022989"/>
    </source>
</evidence>
<keyword evidence="5 7" id="KW-1133">Transmembrane helix</keyword>
<dbReference type="GO" id="GO:0005886">
    <property type="term" value="C:plasma membrane"/>
    <property type="evidence" value="ECO:0007669"/>
    <property type="project" value="UniProtKB-SubCell"/>
</dbReference>
<comment type="caution">
    <text evidence="8">The sequence shown here is derived from an EMBL/GenBank/DDBJ whole genome shotgun (WGS) entry which is preliminary data.</text>
</comment>
<gene>
    <name evidence="8" type="ORF">SDC9_15419</name>
</gene>
<feature type="transmembrane region" description="Helical" evidence="7">
    <location>
        <begin position="59"/>
        <end position="80"/>
    </location>
</feature>
<keyword evidence="4 7" id="KW-0812">Transmembrane</keyword>
<reference evidence="8" key="1">
    <citation type="submission" date="2019-08" db="EMBL/GenBank/DDBJ databases">
        <authorList>
            <person name="Kucharzyk K."/>
            <person name="Murdoch R.W."/>
            <person name="Higgins S."/>
            <person name="Loffler F."/>
        </authorList>
    </citation>
    <scope>NUCLEOTIDE SEQUENCE</scope>
</reference>
<keyword evidence="3" id="KW-1003">Cell membrane</keyword>
<evidence type="ECO:0000313" key="8">
    <source>
        <dbReference type="EMBL" id="MPL69672.1"/>
    </source>
</evidence>
<protein>
    <submittedName>
        <fullName evidence="8">Uncharacterized protein</fullName>
    </submittedName>
</protein>
<evidence type="ECO:0000256" key="1">
    <source>
        <dbReference type="ARBA" id="ARBA00004651"/>
    </source>
</evidence>
<feature type="transmembrane region" description="Helical" evidence="7">
    <location>
        <begin position="195"/>
        <end position="216"/>
    </location>
</feature>
<dbReference type="PANTHER" id="PTHR33508">
    <property type="entry name" value="UPF0056 MEMBRANE PROTEIN YHCE"/>
    <property type="match status" value="1"/>
</dbReference>
<feature type="transmembrane region" description="Helical" evidence="7">
    <location>
        <begin position="86"/>
        <end position="103"/>
    </location>
</feature>
<dbReference type="InterPro" id="IPR002771">
    <property type="entry name" value="Multi_antbiot-R_MarC"/>
</dbReference>
<comment type="subcellular location">
    <subcellularLocation>
        <location evidence="1">Cell membrane</location>
        <topology evidence="1">Multi-pass membrane protein</topology>
    </subcellularLocation>
</comment>
<dbReference type="NCBIfam" id="TIGR00427">
    <property type="entry name" value="NAAT family transporter"/>
    <property type="match status" value="1"/>
</dbReference>
<evidence type="ECO:0000256" key="2">
    <source>
        <dbReference type="ARBA" id="ARBA00009784"/>
    </source>
</evidence>
<feature type="transmembrane region" description="Helical" evidence="7">
    <location>
        <begin position="15"/>
        <end position="39"/>
    </location>
</feature>